<feature type="compositionally biased region" description="Polar residues" evidence="4">
    <location>
        <begin position="647"/>
        <end position="656"/>
    </location>
</feature>
<feature type="region of interest" description="Disordered" evidence="4">
    <location>
        <begin position="501"/>
        <end position="534"/>
    </location>
</feature>
<feature type="coiled-coil region" evidence="3">
    <location>
        <begin position="280"/>
        <end position="333"/>
    </location>
</feature>
<keyword evidence="7" id="KW-1185">Reference proteome</keyword>
<feature type="compositionally biased region" description="Polar residues" evidence="4">
    <location>
        <begin position="850"/>
        <end position="863"/>
    </location>
</feature>
<dbReference type="InterPro" id="IPR000504">
    <property type="entry name" value="RRM_dom"/>
</dbReference>
<dbReference type="PROSITE" id="PS50102">
    <property type="entry name" value="RRM"/>
    <property type="match status" value="1"/>
</dbReference>
<dbReference type="SMART" id="SM00360">
    <property type="entry name" value="RRM"/>
    <property type="match status" value="1"/>
</dbReference>
<proteinExistence type="predicted"/>
<evidence type="ECO:0000256" key="2">
    <source>
        <dbReference type="PROSITE-ProRule" id="PRU00176"/>
    </source>
</evidence>
<accession>A0AAD4KJQ2</accession>
<feature type="compositionally biased region" description="Basic residues" evidence="4">
    <location>
        <begin position="657"/>
        <end position="669"/>
    </location>
</feature>
<evidence type="ECO:0000256" key="4">
    <source>
        <dbReference type="SAM" id="MobiDB-lite"/>
    </source>
</evidence>
<dbReference type="PANTHER" id="PTHR48027">
    <property type="entry name" value="HETEROGENEOUS NUCLEAR RIBONUCLEOPROTEIN 87F-RELATED"/>
    <property type="match status" value="1"/>
</dbReference>
<feature type="compositionally biased region" description="Polar residues" evidence="4">
    <location>
        <begin position="515"/>
        <end position="529"/>
    </location>
</feature>
<dbReference type="EMBL" id="JAJTJA010000010">
    <property type="protein sequence ID" value="KAH8693020.1"/>
    <property type="molecule type" value="Genomic_DNA"/>
</dbReference>
<reference evidence="6" key="1">
    <citation type="submission" date="2021-12" db="EMBL/GenBank/DDBJ databases">
        <title>Convergent genome expansion in fungi linked to evolution of root-endophyte symbiosis.</title>
        <authorList>
            <consortium name="DOE Joint Genome Institute"/>
            <person name="Ke Y.-H."/>
            <person name="Bonito G."/>
            <person name="Liao H.-L."/>
            <person name="Looney B."/>
            <person name="Rojas-Flechas A."/>
            <person name="Nash J."/>
            <person name="Hameed K."/>
            <person name="Schadt C."/>
            <person name="Martin F."/>
            <person name="Crous P.W."/>
            <person name="Miettinen O."/>
            <person name="Magnuson J.K."/>
            <person name="Labbe J."/>
            <person name="Jacobson D."/>
            <person name="Doktycz M.J."/>
            <person name="Veneault-Fourrey C."/>
            <person name="Kuo A."/>
            <person name="Mondo S."/>
            <person name="Calhoun S."/>
            <person name="Riley R."/>
            <person name="Ohm R."/>
            <person name="LaButti K."/>
            <person name="Andreopoulos B."/>
            <person name="Pangilinan J."/>
            <person name="Nolan M."/>
            <person name="Tritt A."/>
            <person name="Clum A."/>
            <person name="Lipzen A."/>
            <person name="Daum C."/>
            <person name="Barry K."/>
            <person name="Grigoriev I.V."/>
            <person name="Vilgalys R."/>
        </authorList>
    </citation>
    <scope>NUCLEOTIDE SEQUENCE</scope>
    <source>
        <strain evidence="6">PMI_201</strain>
    </source>
</reference>
<dbReference type="Proteomes" id="UP001201262">
    <property type="component" value="Unassembled WGS sequence"/>
</dbReference>
<feature type="compositionally biased region" description="Polar residues" evidence="4">
    <location>
        <begin position="816"/>
        <end position="826"/>
    </location>
</feature>
<evidence type="ECO:0000256" key="1">
    <source>
        <dbReference type="ARBA" id="ARBA00022884"/>
    </source>
</evidence>
<keyword evidence="3" id="KW-0175">Coiled coil</keyword>
<dbReference type="SUPFAM" id="SSF54928">
    <property type="entry name" value="RNA-binding domain, RBD"/>
    <property type="match status" value="1"/>
</dbReference>
<feature type="compositionally biased region" description="Polar residues" evidence="4">
    <location>
        <begin position="158"/>
        <end position="176"/>
    </location>
</feature>
<feature type="compositionally biased region" description="Low complexity" evidence="4">
    <location>
        <begin position="690"/>
        <end position="699"/>
    </location>
</feature>
<feature type="compositionally biased region" description="Polar residues" evidence="4">
    <location>
        <begin position="381"/>
        <end position="433"/>
    </location>
</feature>
<dbReference type="GeneID" id="70247233"/>
<gene>
    <name evidence="6" type="ORF">BGW36DRAFT_385700</name>
</gene>
<feature type="compositionally biased region" description="Polar residues" evidence="4">
    <location>
        <begin position="128"/>
        <end position="142"/>
    </location>
</feature>
<dbReference type="InterPro" id="IPR012677">
    <property type="entry name" value="Nucleotide-bd_a/b_plait_sf"/>
</dbReference>
<feature type="compositionally biased region" description="Basic and acidic residues" evidence="4">
    <location>
        <begin position="827"/>
        <end position="841"/>
    </location>
</feature>
<organism evidence="6 7">
    <name type="scientific">Talaromyces proteolyticus</name>
    <dbReference type="NCBI Taxonomy" id="1131652"/>
    <lineage>
        <taxon>Eukaryota</taxon>
        <taxon>Fungi</taxon>
        <taxon>Dikarya</taxon>
        <taxon>Ascomycota</taxon>
        <taxon>Pezizomycotina</taxon>
        <taxon>Eurotiomycetes</taxon>
        <taxon>Eurotiomycetidae</taxon>
        <taxon>Eurotiales</taxon>
        <taxon>Trichocomaceae</taxon>
        <taxon>Talaromyces</taxon>
        <taxon>Talaromyces sect. Bacilispori</taxon>
    </lineage>
</organism>
<evidence type="ECO:0000256" key="3">
    <source>
        <dbReference type="SAM" id="Coils"/>
    </source>
</evidence>
<feature type="region of interest" description="Disordered" evidence="4">
    <location>
        <begin position="645"/>
        <end position="761"/>
    </location>
</feature>
<dbReference type="AlphaFoldDB" id="A0AAD4KJQ2"/>
<feature type="region of interest" description="Disordered" evidence="4">
    <location>
        <begin position="812"/>
        <end position="887"/>
    </location>
</feature>
<feature type="compositionally biased region" description="Polar residues" evidence="4">
    <location>
        <begin position="200"/>
        <end position="209"/>
    </location>
</feature>
<name>A0AAD4KJQ2_9EURO</name>
<feature type="domain" description="RRM" evidence="5">
    <location>
        <begin position="550"/>
        <end position="628"/>
    </location>
</feature>
<feature type="region of interest" description="Disordered" evidence="4">
    <location>
        <begin position="379"/>
        <end position="465"/>
    </location>
</feature>
<feature type="compositionally biased region" description="Basic and acidic residues" evidence="4">
    <location>
        <begin position="872"/>
        <end position="881"/>
    </location>
</feature>
<dbReference type="GO" id="GO:0003723">
    <property type="term" value="F:RNA binding"/>
    <property type="evidence" value="ECO:0007669"/>
    <property type="project" value="UniProtKB-UniRule"/>
</dbReference>
<evidence type="ECO:0000259" key="5">
    <source>
        <dbReference type="PROSITE" id="PS50102"/>
    </source>
</evidence>
<protein>
    <recommendedName>
        <fullName evidence="5">RRM domain-containing protein</fullName>
    </recommendedName>
</protein>
<feature type="compositionally biased region" description="Basic and acidic residues" evidence="4">
    <location>
        <begin position="701"/>
        <end position="712"/>
    </location>
</feature>
<comment type="caution">
    <text evidence="6">The sequence shown here is derived from an EMBL/GenBank/DDBJ whole genome shotgun (WGS) entry which is preliminary data.</text>
</comment>
<keyword evidence="1 2" id="KW-0694">RNA-binding</keyword>
<feature type="compositionally biased region" description="Polar residues" evidence="4">
    <location>
        <begin position="241"/>
        <end position="256"/>
    </location>
</feature>
<dbReference type="InterPro" id="IPR035979">
    <property type="entry name" value="RBD_domain_sf"/>
</dbReference>
<dbReference type="Pfam" id="PF00076">
    <property type="entry name" value="RRM_1"/>
    <property type="match status" value="1"/>
</dbReference>
<dbReference type="RefSeq" id="XP_046068893.1">
    <property type="nucleotide sequence ID" value="XM_046216946.1"/>
</dbReference>
<evidence type="ECO:0000313" key="6">
    <source>
        <dbReference type="EMBL" id="KAH8693020.1"/>
    </source>
</evidence>
<feature type="region of interest" description="Disordered" evidence="4">
    <location>
        <begin position="123"/>
        <end position="211"/>
    </location>
</feature>
<feature type="region of interest" description="Disordered" evidence="4">
    <location>
        <begin position="232"/>
        <end position="257"/>
    </location>
</feature>
<sequence length="950" mass="105115">MLQPFQIRDLHVYPAEENLYDSSTDSIISSPRVDDTRPRRHGIITLSAPEYDEIASNHPNAMLTYLDDDEGDIITVGSSFELRQRLDEPVDYVESILNDSHPMHLFDIRRSKSVTELWKAFERRSAPRTLSSDESSTITMDINRNEQPEILKSRSSFDSENPWNATDSTPKASHSNTQDDETPTNTSSHQEPQRGLANESGFTAPSFHSQAEPEPFLSAFEAEMAKMLEEKAAKPVEEQAHPSSSTEANTFQSDSTRPMWPGDLVANVLQSVVGGMESLGTELRAKLPEIERRLADAQKNIPDDINAKARTALTAVESQIKNLAQIIQNASDASGQAAERVRQAELRSAEQIIDGLGGIAQGFEDFGKTLFAAFEAEFGQRDTSTQTEARTNTTSYENHEQSTAVESQMPESSNTAKSSSEANATEDLQQQVLGTGTSAGSGGTPQRSLNPYATTTSQIPSNPIPIVQSTAPIFTPRHYHIPEVAHFANWPNRSAFVPSPPRAIPSPVVSDHASRQQSQHPSTSPNNPANGVGVPATIQSHVRRLGATTDSLFIGNVGYQVNERVIEEVFASRGFSAQVQLPKDSFSGRHAGFGYARFQSAQFAKAALEKLQGIIIDGHSINLEYCDNSPIDTLQTRPFATERAAVSASSNFTTSQRLRHRQSWHPSTRRSREQRSVKTSSQDDLPKIFSGNSRGGSLRSRTRDLDRPRSLVERNTSPNHPEESPEFAARYPSLLPSRDIDELPPSVPKRSMTFSPNTEMARFPPVSQLDAHLLANRYRSQNHNNNEQLQPSLPAMPSLSTTDHIESAVHPDAQPIQESQDASSSDTIREASRGTDMDIRPLRLRRTRESTQATQRPSLQGTLPGSFPVDNDTERATHENNENSDQDMQTAMRQSVIDNCVDNLAMLGYETGLDGGRYRLHIYAEAAEGKLSEAIDMIEEERQAYERYRS</sequence>
<feature type="compositionally biased region" description="Polar residues" evidence="4">
    <location>
        <begin position="445"/>
        <end position="465"/>
    </location>
</feature>
<feature type="compositionally biased region" description="Basic and acidic residues" evidence="4">
    <location>
        <begin position="143"/>
        <end position="157"/>
    </location>
</feature>
<dbReference type="Gene3D" id="3.30.70.330">
    <property type="match status" value="1"/>
</dbReference>
<evidence type="ECO:0000313" key="7">
    <source>
        <dbReference type="Proteomes" id="UP001201262"/>
    </source>
</evidence>
<dbReference type="InterPro" id="IPR052462">
    <property type="entry name" value="SLIRP/GR-RBP-like"/>
</dbReference>